<feature type="domain" description="Glycosyltransferase subfamily 4-like N-terminal" evidence="5">
    <location>
        <begin position="1"/>
        <end position="168"/>
    </location>
</feature>
<dbReference type="EMBL" id="SOEY01000006">
    <property type="protein sequence ID" value="TFB76506.1"/>
    <property type="molecule type" value="Genomic_DNA"/>
</dbReference>
<dbReference type="SUPFAM" id="SSF53756">
    <property type="entry name" value="UDP-Glycosyltransferase/glycogen phosphorylase"/>
    <property type="match status" value="1"/>
</dbReference>
<sequence length="389" mass="41074">MNVVVRHQAEALAAFGHEVSIVTRRSAANQPASMPLAPGVTLHFLDAGPPAALPKGEHEHWMADFSSRLAELEPHDIIHSHHWFSGMAALPVARRWGVPHVQSFHSIAADDSTPLSAGERAESPGRMRGEAWLARESDSLVAISAAEATTIMGRLGGATERTAVVLPGVDSTAFRPVGPSSRAFEADDRGYLLVAARLQPLKGLDLAIAAIAGVPAEIRPSLVIAGAASADYNGYIEELRELAERVGLGPQLRLVGPRSREDLARLFRGARLVLVPSHSETYGLVALEGAASGVPAIAAASGGLREAVVDGVTGLVLESREPRVWADAIADLLADPQRAQRMSVAAREHALRLDWTRSAASLLGVYRGLLSPGTSQGTSGSRQDHRAVA</sequence>
<accession>A0A4R8V2K7</accession>
<dbReference type="OrthoDB" id="9810929at2"/>
<protein>
    <recommendedName>
        <fullName evidence="1">D-inositol 3-phosphate glycosyltransferase</fullName>
    </recommendedName>
</protein>
<evidence type="ECO:0000259" key="4">
    <source>
        <dbReference type="Pfam" id="PF00534"/>
    </source>
</evidence>
<dbReference type="Pfam" id="PF13579">
    <property type="entry name" value="Glyco_trans_4_4"/>
    <property type="match status" value="1"/>
</dbReference>
<dbReference type="InterPro" id="IPR028098">
    <property type="entry name" value="Glyco_trans_4-like_N"/>
</dbReference>
<dbReference type="PANTHER" id="PTHR45947:SF3">
    <property type="entry name" value="SULFOQUINOVOSYL TRANSFERASE SQD2"/>
    <property type="match status" value="1"/>
</dbReference>
<dbReference type="Gene3D" id="3.40.50.2000">
    <property type="entry name" value="Glycogen Phosphorylase B"/>
    <property type="match status" value="2"/>
</dbReference>
<dbReference type="GO" id="GO:1901137">
    <property type="term" value="P:carbohydrate derivative biosynthetic process"/>
    <property type="evidence" value="ECO:0007669"/>
    <property type="project" value="UniProtKB-ARBA"/>
</dbReference>
<feature type="domain" description="Glycosyl transferase family 1" evidence="4">
    <location>
        <begin position="186"/>
        <end position="348"/>
    </location>
</feature>
<evidence type="ECO:0000313" key="6">
    <source>
        <dbReference type="EMBL" id="TFB76506.1"/>
    </source>
</evidence>
<dbReference type="PANTHER" id="PTHR45947">
    <property type="entry name" value="SULFOQUINOVOSYL TRANSFERASE SQD2"/>
    <property type="match status" value="1"/>
</dbReference>
<organism evidence="6 7">
    <name type="scientific">Cryobacterium glaciale</name>
    <dbReference type="NCBI Taxonomy" id="1259145"/>
    <lineage>
        <taxon>Bacteria</taxon>
        <taxon>Bacillati</taxon>
        <taxon>Actinomycetota</taxon>
        <taxon>Actinomycetes</taxon>
        <taxon>Micrococcales</taxon>
        <taxon>Microbacteriaceae</taxon>
        <taxon>Cryobacterium</taxon>
    </lineage>
</organism>
<dbReference type="Pfam" id="PF00534">
    <property type="entry name" value="Glycos_transf_1"/>
    <property type="match status" value="1"/>
</dbReference>
<reference evidence="6 7" key="1">
    <citation type="submission" date="2019-03" db="EMBL/GenBank/DDBJ databases">
        <title>Genomics of glacier-inhabiting Cryobacterium strains.</title>
        <authorList>
            <person name="Liu Q."/>
            <person name="Xin Y.-H."/>
        </authorList>
    </citation>
    <scope>NUCLEOTIDE SEQUENCE [LARGE SCALE GENOMIC DNA]</scope>
    <source>
        <strain evidence="6 7">HLT2-23</strain>
    </source>
</reference>
<evidence type="ECO:0000256" key="2">
    <source>
        <dbReference type="ARBA" id="ARBA00022676"/>
    </source>
</evidence>
<dbReference type="InterPro" id="IPR050194">
    <property type="entry name" value="Glycosyltransferase_grp1"/>
</dbReference>
<name>A0A4R8V2K7_9MICO</name>
<keyword evidence="2" id="KW-0328">Glycosyltransferase</keyword>
<evidence type="ECO:0000256" key="1">
    <source>
        <dbReference type="ARBA" id="ARBA00021292"/>
    </source>
</evidence>
<dbReference type="Proteomes" id="UP000298173">
    <property type="component" value="Unassembled WGS sequence"/>
</dbReference>
<comment type="caution">
    <text evidence="6">The sequence shown here is derived from an EMBL/GenBank/DDBJ whole genome shotgun (WGS) entry which is preliminary data.</text>
</comment>
<dbReference type="AlphaFoldDB" id="A0A4R8V2K7"/>
<gene>
    <name evidence="6" type="ORF">E3O06_02425</name>
</gene>
<evidence type="ECO:0000256" key="3">
    <source>
        <dbReference type="ARBA" id="ARBA00022679"/>
    </source>
</evidence>
<evidence type="ECO:0000259" key="5">
    <source>
        <dbReference type="Pfam" id="PF13579"/>
    </source>
</evidence>
<dbReference type="GO" id="GO:0016757">
    <property type="term" value="F:glycosyltransferase activity"/>
    <property type="evidence" value="ECO:0007669"/>
    <property type="project" value="UniProtKB-KW"/>
</dbReference>
<dbReference type="InterPro" id="IPR001296">
    <property type="entry name" value="Glyco_trans_1"/>
</dbReference>
<evidence type="ECO:0000313" key="7">
    <source>
        <dbReference type="Proteomes" id="UP000298173"/>
    </source>
</evidence>
<keyword evidence="3 6" id="KW-0808">Transferase</keyword>
<keyword evidence="7" id="KW-1185">Reference proteome</keyword>
<proteinExistence type="predicted"/>